<keyword evidence="3" id="KW-1185">Reference proteome</keyword>
<name>A0A0F5FGY2_9HYPH</name>
<feature type="domain" description="SGNH hydrolase-type esterase" evidence="1">
    <location>
        <begin position="176"/>
        <end position="371"/>
    </location>
</feature>
<evidence type="ECO:0000313" key="3">
    <source>
        <dbReference type="Proteomes" id="UP000033649"/>
    </source>
</evidence>
<dbReference type="InterPro" id="IPR036514">
    <property type="entry name" value="SGNH_hydro_sf"/>
</dbReference>
<dbReference type="STRING" id="429727.VE26_15735"/>
<proteinExistence type="predicted"/>
<accession>A0A0F5FGY2</accession>
<dbReference type="Gene3D" id="2.60.120.260">
    <property type="entry name" value="Galactose-binding domain-like"/>
    <property type="match status" value="1"/>
</dbReference>
<dbReference type="AlphaFoldDB" id="A0A0F5FGY2"/>
<dbReference type="SUPFAM" id="SSF52266">
    <property type="entry name" value="SGNH hydrolase"/>
    <property type="match status" value="1"/>
</dbReference>
<dbReference type="PATRIC" id="fig|429727.3.peg.3223"/>
<protein>
    <submittedName>
        <fullName evidence="2">Lipase</fullName>
    </submittedName>
</protein>
<evidence type="ECO:0000313" key="2">
    <source>
        <dbReference type="EMBL" id="KKB08033.1"/>
    </source>
</evidence>
<dbReference type="GO" id="GO:0016788">
    <property type="term" value="F:hydrolase activity, acting on ester bonds"/>
    <property type="evidence" value="ECO:0007669"/>
    <property type="project" value="UniProtKB-ARBA"/>
</dbReference>
<dbReference type="RefSeq" id="WP_046106062.1">
    <property type="nucleotide sequence ID" value="NZ_JZEY01000061.1"/>
</dbReference>
<dbReference type="InterPro" id="IPR013830">
    <property type="entry name" value="SGNH_hydro"/>
</dbReference>
<gene>
    <name evidence="2" type="ORF">VE26_15735</name>
</gene>
<dbReference type="EMBL" id="JZEY01000061">
    <property type="protein sequence ID" value="KKB08033.1"/>
    <property type="molecule type" value="Genomic_DNA"/>
</dbReference>
<comment type="caution">
    <text evidence="2">The sequence shown here is derived from an EMBL/GenBank/DDBJ whole genome shotgun (WGS) entry which is preliminary data.</text>
</comment>
<evidence type="ECO:0000259" key="1">
    <source>
        <dbReference type="Pfam" id="PF13472"/>
    </source>
</evidence>
<dbReference type="OrthoDB" id="2060945at2"/>
<dbReference type="Pfam" id="PF13472">
    <property type="entry name" value="Lipase_GDSL_2"/>
    <property type="match status" value="1"/>
</dbReference>
<dbReference type="Gene3D" id="3.40.50.1110">
    <property type="entry name" value="SGNH hydrolase"/>
    <property type="match status" value="1"/>
</dbReference>
<reference evidence="2 3" key="1">
    <citation type="submission" date="2015-03" db="EMBL/GenBank/DDBJ databases">
        <authorList>
            <person name="Hassan Y."/>
            <person name="Lepp D."/>
            <person name="Li X.-Z."/>
            <person name="Zhou T."/>
        </authorList>
    </citation>
    <scope>NUCLEOTIDE SEQUENCE [LARGE SCALE GENOMIC DNA]</scope>
    <source>
        <strain evidence="2 3">IPL18</strain>
    </source>
</reference>
<sequence length="386" mass="42149">MTDLAFTTPIDDAILRGAFWLEHRPTGLLPHRLPATALAQNSDPQLAMAQSQPSGVRLDFTTEARTIALETLPTKRRYLGMPPRPDGVYDLCIDDVLVQQRRALGGMVLEIDMAQGSVTPIPGSPQILRFDNLPSRAKRVTLWLPHDETTELVALRSDAPLLPIVSGREKRWVHHGSSISQGSNATSPTGIWPVIAARNLGLDLTNLGFGGSALLDPFTARAMRDRPADLLSIKIGINLFNLDLMRMRAFGPAVEGFLDTLREGHPDIPLLVISPIFCPIHETTPGPGRFDPEALRQGRLGFVASGDPAEMAAGKLTLVSIRERLAAIVARRARHDPHIAYLDGRDLYGEADNAILPLPDGLHPDAEIHALIGQRFTERLGRILAD</sequence>
<dbReference type="Proteomes" id="UP000033649">
    <property type="component" value="Unassembled WGS sequence"/>
</dbReference>
<organism evidence="2 3">
    <name type="scientific">Devosia chinhatensis</name>
    <dbReference type="NCBI Taxonomy" id="429727"/>
    <lineage>
        <taxon>Bacteria</taxon>
        <taxon>Pseudomonadati</taxon>
        <taxon>Pseudomonadota</taxon>
        <taxon>Alphaproteobacteria</taxon>
        <taxon>Hyphomicrobiales</taxon>
        <taxon>Devosiaceae</taxon>
        <taxon>Devosia</taxon>
    </lineage>
</organism>